<protein>
    <submittedName>
        <fullName evidence="1">Uncharacterized protein</fullName>
    </submittedName>
</protein>
<sequence length="267" mass="31496">MKYCYLLLSLFFSLFTYAGLVYEFNNSLLREKLHLYLAQNYEKIDPAPWLSELGTLVNTLSRLEDTEPSIQHIQILDLWMDDQPHLLCYCLKSSRILTQQNSDSIATLFVESIESYSICSEAIYSLNKSEHCWPVILRFIHTFPLLPFTTWNANSHEIINDQIKEILLSASNIYNNFISLWSEEFIQQLDSIENINNQYDYLLAQLEQEPTEEAYSIESQYALYKLIIMKHEEETIKPWTSYMTETKDNKSTKLLKYCIPLLFFNEL</sequence>
<proteinExistence type="predicted"/>
<comment type="caution">
    <text evidence="1">The sequence shown here is derived from an EMBL/GenBank/DDBJ whole genome shotgun (WGS) entry which is preliminary data.</text>
</comment>
<organism evidence="1">
    <name type="scientific">invertebrate metagenome</name>
    <dbReference type="NCBI Taxonomy" id="1711999"/>
    <lineage>
        <taxon>unclassified sequences</taxon>
        <taxon>metagenomes</taxon>
        <taxon>organismal metagenomes</taxon>
    </lineage>
</organism>
<evidence type="ECO:0000313" key="1">
    <source>
        <dbReference type="EMBL" id="PJE78923.1"/>
    </source>
</evidence>
<name>A0A2H9T6T5_9ZZZZ</name>
<accession>A0A2H9T6T5</accession>
<reference evidence="1" key="1">
    <citation type="journal article" date="2017" name="Appl. Environ. Microbiol.">
        <title>Molecular characterization of an Endozoicomonas-like organism causing infection in king scallop Pecten maximus L.</title>
        <authorList>
            <person name="Cano I."/>
            <person name="van Aerle R."/>
            <person name="Ross S."/>
            <person name="Verner-Jeffreys D.W."/>
            <person name="Paley R.K."/>
            <person name="Rimmer G."/>
            <person name="Ryder D."/>
            <person name="Hooper P."/>
            <person name="Stone D."/>
            <person name="Feist S.W."/>
        </authorList>
    </citation>
    <scope>NUCLEOTIDE SEQUENCE</scope>
</reference>
<dbReference type="EMBL" id="NSIT01000115">
    <property type="protein sequence ID" value="PJE78923.1"/>
    <property type="molecule type" value="Genomic_DNA"/>
</dbReference>
<dbReference type="AlphaFoldDB" id="A0A2H9T6T5"/>
<gene>
    <name evidence="1" type="ORF">CI610_02136</name>
</gene>